<evidence type="ECO:0000256" key="5">
    <source>
        <dbReference type="SAM" id="SignalP"/>
    </source>
</evidence>
<keyword evidence="3" id="KW-0175">Coiled coil</keyword>
<dbReference type="PANTHER" id="PTHR22918:SF6">
    <property type="entry name" value="EG:8D8.1 PROTEIN-RELATED"/>
    <property type="match status" value="1"/>
</dbReference>
<dbReference type="OrthoDB" id="7936313at2759"/>
<dbReference type="RefSeq" id="XP_017036195.1">
    <property type="nucleotide sequence ID" value="XM_017180706.2"/>
</dbReference>
<feature type="region of interest" description="Disordered" evidence="4">
    <location>
        <begin position="592"/>
        <end position="612"/>
    </location>
</feature>
<protein>
    <submittedName>
        <fullName evidence="7">Uncharacterized protein fs(1)M3</fullName>
    </submittedName>
</protein>
<evidence type="ECO:0000256" key="2">
    <source>
        <dbReference type="ARBA" id="ARBA00022525"/>
    </source>
</evidence>
<sequence length="1866" mass="209396">MRSIFIKREMFSSGFYVLLLSVLVCHSLVQVGGKLSAEEVPGHPGGVQVLPSSCRNAFNGSSSAGPEIRLPFVDILMRHEMPIFVLREPETDLLLLLHGPEIHQLHVSTGRRRLVPLGGLAGRVKERPALGVEIVAWRQFLLLALVLEDSLEVYQLPRDLLLSEDPSTQLNFEPLQEFSLPGGFLQLHILKPSAEKVLLLVASNHTRSQSKCRTFEWLDTYFNPLEEITLPAIRVLQVVGNQPLYVIFGRSLRGSQSRMVLTIYELDKITLRLQHRQAMTVQAQTVHAFRFRSRNRLIACSSSASDPCLYFRMIDGQFVVNRKHARRDLSFRRLTTTKGGQLLVGARANGEVIVFGSARLDCYSGFAMTGQPDPSGLLSHRNAKNESFLLLAYHLASSAVLRTVQLGPESEESANQVGATPDEDLTVVQLHRHEFEESINGLRGLLLRRRSSLAALSNVIHILQQRTGTQLNQELHLRKGGHIELLQLEDDHLCTPSQLKQRLEQLRQKYKRLEQDKQQTRRMTRSFGAENDNEAVETLKVKRLRVENLIYRGVLMPGHILDTTSSPAPLLTIQNSPVLTKTLRTEQLMTPRDYQNSSESQTPPPEAGEHPAGTECVVRHLQVELINGVSWHDFLDSLFLRNRDTRLEGRLVLQSRTKVAAMQTTLLNGLVVDQLFNLRRAQVISSNIYMSAFFAPRLEAQSVNGMDFAQDIVFRGTGNDTWVQTPVRINQMSVSGDLQVANRTKRQLDPEKEQLLQQYYTGRITIRGSLTVRSVQRDTEISQLMLGNQSLARSDLHAQYLLNQAPQDISNLTFGYAKVSAHSLNSSFLGGHPLQEHLLNGGQPISSQTPNRSLHIIFMNASVQGDILCRDYSSRLAELSREAVRHGQEANITGHKRFQAPLTVQTLQSQQINGMPVSELVLKSNPVQSFQGTKRFGRLVVSDEVRVQEHLNVSRLNGLPIDQLLGHDLSLKRLELTDTPHLKMLHFRRLNGLPFDDLLSKISEGEEHSLLLLRKQLLIEGSVRFEKPLQLQTINGIEWDQYLSRLVRLDANAEVGGRKAFQAGLQLNDALHTPHINNIDLSSLLDNTLLRITPQEIGGAYSFGRMAASNVDVPRVNGVPREEFIDTRKDVKLQGDVYLKQLTIKGSLKCPSEPGLGLENLEKRVELVKQLPWRNLIVTGDALWDADANAEEHSQLDYLRQHAVRRAGNQSITGHVLLRAPQMQRLQSKQQSLPTNLNLSDVAEDALLRWTGSNESQVITANHMLLGTVRARAVHLAKDAHFGQVNGIDIKRLNASLYRLSSGEAIAANLHFLQEPEIGRLQLERPKVNGVPLGEIFQQGSGQSWPRVKFRQLHVKQSLSLGTVNEMSLDYFLQHRIPLKGAALEVFGSLTFEQLQLGKPLLRTINGIPLDNLVLKHSRQVQSISGAKTFHGGVQFTGPGHVMNLNGRDLSESYRGSIFRDRDYNIDSLVLDRALFSGGLVQPQLAPLPRPNQMRTLEGTQEGNPLQELQELLSVGNQSSLHRRLLYLDHDSETLASEWVKPPLKGHADFLVSLPLGQTAPCQRRELRAQVRLPERQVLLVNASSSQLTRITSGDIRVKVQNHCHRPARRLRSRINISCRNESHHLGMRQPVEALQLLDQGQGLALLLLGTEEEVRVLRLNQTNCSLTDWQSVTPADGRLMKVHRMGGGEGKAGGEGEEDLLLTSGMDNHRPVVAIHSWDPADQRFKLIQLIPGSYDLAELQGDQLLVTCPGCRHIAIFGRIQAKSSSFEPRQQLSFEKRIQQLTPFRVGEEQYLLVVTQPESEHFYLFKYGQVGGWQQRSFGHKKQQQWAFPLVKSGQRLEAEETPLLLLCDGAKECSLVRALLG</sequence>
<dbReference type="Proteomes" id="UP001652661">
    <property type="component" value="Chromosome X"/>
</dbReference>
<evidence type="ECO:0000256" key="4">
    <source>
        <dbReference type="SAM" id="MobiDB-lite"/>
    </source>
</evidence>
<evidence type="ECO:0000313" key="6">
    <source>
        <dbReference type="Proteomes" id="UP001652661"/>
    </source>
</evidence>
<evidence type="ECO:0000256" key="1">
    <source>
        <dbReference type="ARBA" id="ARBA00004613"/>
    </source>
</evidence>
<accession>A0A6P4J5M2</accession>
<comment type="subcellular location">
    <subcellularLocation>
        <location evidence="1">Secreted</location>
    </subcellularLocation>
</comment>
<gene>
    <name evidence="7" type="primary">fs(1)M3</name>
</gene>
<dbReference type="GO" id="GO:0009986">
    <property type="term" value="C:cell surface"/>
    <property type="evidence" value="ECO:0007669"/>
    <property type="project" value="TreeGrafter"/>
</dbReference>
<feature type="coiled-coil region" evidence="3">
    <location>
        <begin position="496"/>
        <end position="523"/>
    </location>
</feature>
<dbReference type="GO" id="GO:0008201">
    <property type="term" value="F:heparin binding"/>
    <property type="evidence" value="ECO:0007669"/>
    <property type="project" value="TreeGrafter"/>
</dbReference>
<dbReference type="PANTHER" id="PTHR22918">
    <property type="entry name" value="SEMINAL PLASMA PROTEIN"/>
    <property type="match status" value="1"/>
</dbReference>
<dbReference type="InterPro" id="IPR051666">
    <property type="entry name" value="SP_Capacitation_Regulator"/>
</dbReference>
<reference evidence="7" key="1">
    <citation type="submission" date="2025-08" db="UniProtKB">
        <authorList>
            <consortium name="RefSeq"/>
        </authorList>
    </citation>
    <scope>IDENTIFICATION</scope>
    <source>
        <strain evidence="7">14028-0561.14</strain>
        <tissue evidence="7">Whole fly</tissue>
    </source>
</reference>
<keyword evidence="5" id="KW-0732">Signal</keyword>
<feature type="chain" id="PRO_5027804154" evidence="5">
    <location>
        <begin position="34"/>
        <end position="1866"/>
    </location>
</feature>
<keyword evidence="2" id="KW-0964">Secreted</keyword>
<dbReference type="GO" id="GO:0005576">
    <property type="term" value="C:extracellular region"/>
    <property type="evidence" value="ECO:0007669"/>
    <property type="project" value="UniProtKB-SubCell"/>
</dbReference>
<proteinExistence type="predicted"/>
<evidence type="ECO:0000256" key="3">
    <source>
        <dbReference type="SAM" id="Coils"/>
    </source>
</evidence>
<feature type="signal peptide" evidence="5">
    <location>
        <begin position="1"/>
        <end position="33"/>
    </location>
</feature>
<name>A0A6P4J5M2_DROKI</name>
<feature type="compositionally biased region" description="Polar residues" evidence="4">
    <location>
        <begin position="592"/>
        <end position="601"/>
    </location>
</feature>
<organism evidence="6 7">
    <name type="scientific">Drosophila kikkawai</name>
    <name type="common">Fruit fly</name>
    <dbReference type="NCBI Taxonomy" id="30033"/>
    <lineage>
        <taxon>Eukaryota</taxon>
        <taxon>Metazoa</taxon>
        <taxon>Ecdysozoa</taxon>
        <taxon>Arthropoda</taxon>
        <taxon>Hexapoda</taxon>
        <taxon>Insecta</taxon>
        <taxon>Pterygota</taxon>
        <taxon>Neoptera</taxon>
        <taxon>Endopterygota</taxon>
        <taxon>Diptera</taxon>
        <taxon>Brachycera</taxon>
        <taxon>Muscomorpha</taxon>
        <taxon>Ephydroidea</taxon>
        <taxon>Drosophilidae</taxon>
        <taxon>Drosophila</taxon>
        <taxon>Sophophora</taxon>
    </lineage>
</organism>
<dbReference type="OMA" id="CRTFEWL"/>
<evidence type="ECO:0000313" key="7">
    <source>
        <dbReference type="RefSeq" id="XP_017036195.1"/>
    </source>
</evidence>
<keyword evidence="6" id="KW-1185">Reference proteome</keyword>